<gene>
    <name evidence="3" type="ORF">NET02_06140</name>
</gene>
<feature type="domain" description="Endonuclease/exonuclease/phosphatase" evidence="2">
    <location>
        <begin position="408"/>
        <end position="620"/>
    </location>
</feature>
<feature type="transmembrane region" description="Helical" evidence="1">
    <location>
        <begin position="140"/>
        <end position="158"/>
    </location>
</feature>
<dbReference type="InterPro" id="IPR005135">
    <property type="entry name" value="Endo/exonuclease/phosphatase"/>
</dbReference>
<dbReference type="RefSeq" id="WP_284056500.1">
    <property type="nucleotide sequence ID" value="NZ_JAMSLR010000003.1"/>
</dbReference>
<keyword evidence="3" id="KW-0540">Nuclease</keyword>
<keyword evidence="3" id="KW-0255">Endonuclease</keyword>
<feature type="transmembrane region" description="Helical" evidence="1">
    <location>
        <begin position="315"/>
        <end position="334"/>
    </location>
</feature>
<evidence type="ECO:0000313" key="4">
    <source>
        <dbReference type="Proteomes" id="UP001165306"/>
    </source>
</evidence>
<keyword evidence="1" id="KW-1133">Transmembrane helix</keyword>
<dbReference type="Gene3D" id="3.60.10.10">
    <property type="entry name" value="Endonuclease/exonuclease/phosphatase"/>
    <property type="match status" value="1"/>
</dbReference>
<keyword evidence="3" id="KW-0378">Hydrolase</keyword>
<feature type="transmembrane region" description="Helical" evidence="1">
    <location>
        <begin position="370"/>
        <end position="387"/>
    </location>
</feature>
<organism evidence="3 4">
    <name type="scientific">Thermalbibacter longus</name>
    <dbReference type="NCBI Taxonomy" id="2951981"/>
    <lineage>
        <taxon>Bacteria</taxon>
        <taxon>Pseudomonadati</taxon>
        <taxon>Thermomicrobiota</taxon>
        <taxon>Thermomicrobia</taxon>
        <taxon>Thermomicrobiales</taxon>
        <taxon>Thermomicrobiaceae</taxon>
        <taxon>Thermalbibacter</taxon>
    </lineage>
</organism>
<feature type="transmembrane region" description="Helical" evidence="1">
    <location>
        <begin position="257"/>
        <end position="275"/>
    </location>
</feature>
<keyword evidence="4" id="KW-1185">Reference proteome</keyword>
<name>A0AA41WE65_9BACT</name>
<dbReference type="AlphaFoldDB" id="A0AA41WE65"/>
<dbReference type="GO" id="GO:0006506">
    <property type="term" value="P:GPI anchor biosynthetic process"/>
    <property type="evidence" value="ECO:0007669"/>
    <property type="project" value="TreeGrafter"/>
</dbReference>
<accession>A0AA41WE65</accession>
<dbReference type="PANTHER" id="PTHR14859">
    <property type="entry name" value="CALCOFLUOR WHITE HYPERSENSITIVE PROTEIN PRECURSOR"/>
    <property type="match status" value="1"/>
</dbReference>
<evidence type="ECO:0000259" key="2">
    <source>
        <dbReference type="Pfam" id="PF03372"/>
    </source>
</evidence>
<evidence type="ECO:0000256" key="1">
    <source>
        <dbReference type="SAM" id="Phobius"/>
    </source>
</evidence>
<sequence length="633" mass="66886">MTSPFRPSGRGTGRAGWLRLVLGAIEPWWMIVLAATAMTLGLQATRVFVADLVFVVDQSRRTALALYSVGVFFTPALAGLMAQALGSRRLLLLSALGLWLSRLALQVTEDPPLRVLLGAIGLAGWGWLLVGLLSLDRRSAGLGLLAGCALDLAVRTAALTIDLPWTPGPAAHLATALLIGAGALSLLAARWEEDEIVALPGTRAILVGPFLALFHLALGNLGLAQVQAGLRLPAGALVLGLGLAGGMALGRLVARHWVGWVPGTVASGLGLWLVWHGSRWAALGLLLSAAGSAALLAGVLLSGRVDRERGSIGRVALGFAVGLLIQVGLLFGYYTATGSGVYLGAAWLLTSLGATVWWPSREPASERVPVYPAALAAGALVALAAGWQELRSPAPLSAAPLSSQITVMTYNIQSGFARDNRWSLEEIARTIESAQPDIVVLQEVSRGWLVTNGADNLLWLSHRLGMWPTWGPASADGLWGNAILTRSPVTAQELWRFSQTQNLRRSALAVRVEAGGGSLWVIGTHLDDPRGAGAVRLAQVEELVDFWAGRVPVVIAGDLNAEPEDAVIARLLEAGLVDSGASLSPEATTSEDGRRIDYLLVSPEVTVLETRVLDRWSSDHRPVVATLRMPWAE</sequence>
<feature type="transmembrane region" description="Helical" evidence="1">
    <location>
        <begin position="113"/>
        <end position="133"/>
    </location>
</feature>
<protein>
    <submittedName>
        <fullName evidence="3">Endonuclease/exonuclease/phosphatase family protein</fullName>
    </submittedName>
</protein>
<reference evidence="3" key="1">
    <citation type="submission" date="2022-06" db="EMBL/GenBank/DDBJ databases">
        <title>CFH 74404 Thermomicrobiaceae sp.</title>
        <authorList>
            <person name="Ming H."/>
            <person name="Li W.-J."/>
            <person name="Zhao Z."/>
        </authorList>
    </citation>
    <scope>NUCLEOTIDE SEQUENCE</scope>
    <source>
        <strain evidence="3">CFH 74404</strain>
    </source>
</reference>
<dbReference type="Pfam" id="PF03372">
    <property type="entry name" value="Exo_endo_phos"/>
    <property type="match status" value="1"/>
</dbReference>
<feature type="transmembrane region" description="Helical" evidence="1">
    <location>
        <begin position="170"/>
        <end position="189"/>
    </location>
</feature>
<feature type="transmembrane region" description="Helical" evidence="1">
    <location>
        <begin position="64"/>
        <end position="83"/>
    </location>
</feature>
<proteinExistence type="predicted"/>
<feature type="transmembrane region" description="Helical" evidence="1">
    <location>
        <begin position="196"/>
        <end position="218"/>
    </location>
</feature>
<feature type="transmembrane region" description="Helical" evidence="1">
    <location>
        <begin position="20"/>
        <end position="44"/>
    </location>
</feature>
<feature type="transmembrane region" description="Helical" evidence="1">
    <location>
        <begin position="340"/>
        <end position="358"/>
    </location>
</feature>
<dbReference type="Proteomes" id="UP001165306">
    <property type="component" value="Unassembled WGS sequence"/>
</dbReference>
<keyword evidence="1" id="KW-0812">Transmembrane</keyword>
<dbReference type="InterPro" id="IPR051916">
    <property type="entry name" value="GPI-anchor_lipid_remodeler"/>
</dbReference>
<dbReference type="GO" id="GO:0016020">
    <property type="term" value="C:membrane"/>
    <property type="evidence" value="ECO:0007669"/>
    <property type="project" value="GOC"/>
</dbReference>
<dbReference type="GO" id="GO:0004519">
    <property type="term" value="F:endonuclease activity"/>
    <property type="evidence" value="ECO:0007669"/>
    <property type="project" value="UniProtKB-KW"/>
</dbReference>
<dbReference type="PANTHER" id="PTHR14859:SF1">
    <property type="entry name" value="PGAP2-INTERACTING PROTEIN"/>
    <property type="match status" value="1"/>
</dbReference>
<evidence type="ECO:0000313" key="3">
    <source>
        <dbReference type="EMBL" id="MCM8748720.1"/>
    </source>
</evidence>
<dbReference type="InterPro" id="IPR036691">
    <property type="entry name" value="Endo/exonu/phosph_ase_sf"/>
</dbReference>
<dbReference type="EMBL" id="JAMSLR010000003">
    <property type="protein sequence ID" value="MCM8748720.1"/>
    <property type="molecule type" value="Genomic_DNA"/>
</dbReference>
<feature type="transmembrane region" description="Helical" evidence="1">
    <location>
        <begin position="230"/>
        <end position="250"/>
    </location>
</feature>
<keyword evidence="1" id="KW-0472">Membrane</keyword>
<feature type="transmembrane region" description="Helical" evidence="1">
    <location>
        <begin position="281"/>
        <end position="303"/>
    </location>
</feature>
<dbReference type="SUPFAM" id="SSF56219">
    <property type="entry name" value="DNase I-like"/>
    <property type="match status" value="1"/>
</dbReference>
<comment type="caution">
    <text evidence="3">The sequence shown here is derived from an EMBL/GenBank/DDBJ whole genome shotgun (WGS) entry which is preliminary data.</text>
</comment>